<keyword evidence="10" id="KW-1185">Reference proteome</keyword>
<comment type="caution">
    <text evidence="9">The sequence shown here is derived from an EMBL/GenBank/DDBJ whole genome shotgun (WGS) entry which is preliminary data.</text>
</comment>
<dbReference type="InterPro" id="IPR036259">
    <property type="entry name" value="MFS_trans_sf"/>
</dbReference>
<dbReference type="GO" id="GO:0022857">
    <property type="term" value="F:transmembrane transporter activity"/>
    <property type="evidence" value="ECO:0007669"/>
    <property type="project" value="InterPro"/>
</dbReference>
<protein>
    <submittedName>
        <fullName evidence="9">Uncharacterized protein</fullName>
    </submittedName>
</protein>
<dbReference type="OrthoDB" id="8904098at2759"/>
<comment type="subcellular location">
    <subcellularLocation>
        <location evidence="1 6">Membrane</location>
        <topology evidence="1 6">Multi-pass membrane protein</topology>
    </subcellularLocation>
</comment>
<proteinExistence type="inferred from homology"/>
<dbReference type="AlphaFoldDB" id="A0A2H9THM3"/>
<gene>
    <name evidence="9" type="ORF">PSACC_02898</name>
</gene>
<feature type="transmembrane region" description="Helical" evidence="8">
    <location>
        <begin position="224"/>
        <end position="249"/>
    </location>
</feature>
<feature type="transmembrane region" description="Helical" evidence="8">
    <location>
        <begin position="516"/>
        <end position="535"/>
    </location>
</feature>
<dbReference type="PROSITE" id="PS01023">
    <property type="entry name" value="PTR2_2"/>
    <property type="match status" value="1"/>
</dbReference>
<feature type="transmembrane region" description="Helical" evidence="8">
    <location>
        <begin position="484"/>
        <end position="504"/>
    </location>
</feature>
<dbReference type="Proteomes" id="UP000240830">
    <property type="component" value="Unassembled WGS sequence"/>
</dbReference>
<feature type="transmembrane region" description="Helical" evidence="8">
    <location>
        <begin position="547"/>
        <end position="570"/>
    </location>
</feature>
<keyword evidence="6" id="KW-0813">Transport</keyword>
<sequence length="609" mass="67702">MGRKRARSSGKEKVSDSLPNDTVIDTETLAGVEEPLLAGTEGRKTYKHPYTVAGVEEYGTRKHSRTLSGVEEPLLVGAEEHKARKYPYTIFFIIGNEFCERFSFYGMKAILPIYLTSYLGFHESHATTIIHTFNFSAYFFSLFGGILSDNWLGKFKTILYLSLVYCVGNAVMSVTALPGVTGIPPNWWGMALGLLLIGIGTGGIKPCVASFGGDQFEPHQSKELSVFFAVFYFAINAGSMLSMFLTPLLRNNVHCFGQQSCYPLAFGVPAVLMFVALVVFVAGSALYKKEPSRNNVVLMFFSLLGTAIFRKIKSIFKSNDDRHYPYWLYCAADKYEASFIEDARRVLTVFLVFSPVCFFWALYDQQGSWWVYQAVMMKNKMHIAGWNVTILPEQMGLSNAVLILVLIPVFSKFLYPSFDRIGRPIKALYRIGLGMGLALVSFVMAAILQFIIVARGTFDVSPTDPTVQVCVSGCVNIFWQLPQYFIITCAEVFLSVTGLEFAYSQAPASMKSVCQAGWLLTVAGGNLIVIIVTLIDPISWFGPKNAMAWNFCLWTVIMAAGTFIFAGLACGYKYREDANETGREEEYLPLAATNSQLSIQSDTPLIVKK</sequence>
<evidence type="ECO:0000256" key="7">
    <source>
        <dbReference type="SAM" id="MobiDB-lite"/>
    </source>
</evidence>
<dbReference type="GO" id="GO:0006857">
    <property type="term" value="P:oligopeptide transport"/>
    <property type="evidence" value="ECO:0007669"/>
    <property type="project" value="InterPro"/>
</dbReference>
<evidence type="ECO:0000256" key="2">
    <source>
        <dbReference type="ARBA" id="ARBA00005982"/>
    </source>
</evidence>
<dbReference type="InterPro" id="IPR000109">
    <property type="entry name" value="POT_fam"/>
</dbReference>
<feature type="transmembrane region" description="Helical" evidence="8">
    <location>
        <begin position="158"/>
        <end position="180"/>
    </location>
</feature>
<feature type="transmembrane region" description="Helical" evidence="8">
    <location>
        <begin position="427"/>
        <end position="452"/>
    </location>
</feature>
<dbReference type="Pfam" id="PF00854">
    <property type="entry name" value="PTR2"/>
    <property type="match status" value="1"/>
</dbReference>
<feature type="transmembrane region" description="Helical" evidence="8">
    <location>
        <begin position="261"/>
        <end position="283"/>
    </location>
</feature>
<dbReference type="InterPro" id="IPR018456">
    <property type="entry name" value="PTR2_symporter_CS"/>
</dbReference>
<dbReference type="CDD" id="cd17347">
    <property type="entry name" value="MFS_SLC15A1_2_like"/>
    <property type="match status" value="1"/>
</dbReference>
<name>A0A2H9THM3_9FUNG</name>
<dbReference type="EMBL" id="MTSL01000179">
    <property type="protein sequence ID" value="PJF17277.1"/>
    <property type="molecule type" value="Genomic_DNA"/>
</dbReference>
<feature type="transmembrane region" description="Helical" evidence="8">
    <location>
        <begin position="187"/>
        <end position="204"/>
    </location>
</feature>
<dbReference type="PANTHER" id="PTHR11654">
    <property type="entry name" value="OLIGOPEPTIDE TRANSPORTER-RELATED"/>
    <property type="match status" value="1"/>
</dbReference>
<evidence type="ECO:0000256" key="8">
    <source>
        <dbReference type="SAM" id="Phobius"/>
    </source>
</evidence>
<accession>A0A2H9THM3</accession>
<dbReference type="SUPFAM" id="SSF103473">
    <property type="entry name" value="MFS general substrate transporter"/>
    <property type="match status" value="1"/>
</dbReference>
<evidence type="ECO:0000256" key="5">
    <source>
        <dbReference type="ARBA" id="ARBA00023136"/>
    </source>
</evidence>
<feature type="region of interest" description="Disordered" evidence="7">
    <location>
        <begin position="1"/>
        <end position="20"/>
    </location>
</feature>
<reference evidence="9 10" key="1">
    <citation type="submission" date="2016-10" db="EMBL/GenBank/DDBJ databases">
        <title>The genome of Paramicrosporidium saccamoebae is the missing link in understanding Cryptomycota and Microsporidia evolution.</title>
        <authorList>
            <person name="Quandt C.A."/>
            <person name="Beaudet D."/>
            <person name="Corsaro D."/>
            <person name="Michel R."/>
            <person name="Corradi N."/>
            <person name="James T."/>
        </authorList>
    </citation>
    <scope>NUCLEOTIDE SEQUENCE [LARGE SCALE GENOMIC DNA]</scope>
    <source>
        <strain evidence="9 10">KSL3</strain>
    </source>
</reference>
<dbReference type="GO" id="GO:0016020">
    <property type="term" value="C:membrane"/>
    <property type="evidence" value="ECO:0007669"/>
    <property type="project" value="UniProtKB-SubCell"/>
</dbReference>
<organism evidence="9 10">
    <name type="scientific">Paramicrosporidium saccamoebae</name>
    <dbReference type="NCBI Taxonomy" id="1246581"/>
    <lineage>
        <taxon>Eukaryota</taxon>
        <taxon>Fungi</taxon>
        <taxon>Fungi incertae sedis</taxon>
        <taxon>Cryptomycota</taxon>
        <taxon>Cryptomycota incertae sedis</taxon>
        <taxon>Paramicrosporidium</taxon>
    </lineage>
</organism>
<evidence type="ECO:0000256" key="6">
    <source>
        <dbReference type="RuleBase" id="RU003755"/>
    </source>
</evidence>
<keyword evidence="5 8" id="KW-0472">Membrane</keyword>
<keyword evidence="4 8" id="KW-1133">Transmembrane helix</keyword>
<feature type="transmembrane region" description="Helical" evidence="8">
    <location>
        <begin position="128"/>
        <end position="146"/>
    </location>
</feature>
<evidence type="ECO:0000313" key="9">
    <source>
        <dbReference type="EMBL" id="PJF17277.1"/>
    </source>
</evidence>
<comment type="similarity">
    <text evidence="2 6">Belongs to the major facilitator superfamily. Proton-dependent oligopeptide transporter (POT/PTR) (TC 2.A.17) family.</text>
</comment>
<dbReference type="STRING" id="1246581.A0A2H9THM3"/>
<dbReference type="PROSITE" id="PS01022">
    <property type="entry name" value="PTR2_1"/>
    <property type="match status" value="1"/>
</dbReference>
<evidence type="ECO:0000313" key="10">
    <source>
        <dbReference type="Proteomes" id="UP000240830"/>
    </source>
</evidence>
<evidence type="ECO:0000256" key="3">
    <source>
        <dbReference type="ARBA" id="ARBA00022692"/>
    </source>
</evidence>
<evidence type="ECO:0000256" key="1">
    <source>
        <dbReference type="ARBA" id="ARBA00004141"/>
    </source>
</evidence>
<keyword evidence="3 6" id="KW-0812">Transmembrane</keyword>
<feature type="transmembrane region" description="Helical" evidence="8">
    <location>
        <begin position="396"/>
        <end position="415"/>
    </location>
</feature>
<dbReference type="Gene3D" id="1.20.1250.20">
    <property type="entry name" value="MFS general substrate transporter like domains"/>
    <property type="match status" value="1"/>
</dbReference>
<evidence type="ECO:0000256" key="4">
    <source>
        <dbReference type="ARBA" id="ARBA00022989"/>
    </source>
</evidence>
<feature type="transmembrane region" description="Helical" evidence="8">
    <location>
        <begin position="346"/>
        <end position="363"/>
    </location>
</feature>